<dbReference type="EMBL" id="AOSK01000136">
    <property type="protein sequence ID" value="EYD71586.1"/>
    <property type="molecule type" value="Genomic_DNA"/>
</dbReference>
<comment type="caution">
    <text evidence="1">The sequence shown here is derived from an EMBL/GenBank/DDBJ whole genome shotgun (WGS) entry which is preliminary data.</text>
</comment>
<gene>
    <name evidence="1" type="ORF">Rumeso_04987</name>
</gene>
<proteinExistence type="predicted"/>
<reference evidence="1 2" key="1">
    <citation type="submission" date="2013-02" db="EMBL/GenBank/DDBJ databases">
        <authorList>
            <person name="Fiebig A."/>
            <person name="Goeker M."/>
            <person name="Klenk H.-P.P."/>
        </authorList>
    </citation>
    <scope>NUCLEOTIDE SEQUENCE [LARGE SCALE GENOMIC DNA]</scope>
    <source>
        <strain evidence="1 2">DSM 19309</strain>
    </source>
</reference>
<evidence type="ECO:0000313" key="2">
    <source>
        <dbReference type="Proteomes" id="UP000019666"/>
    </source>
</evidence>
<dbReference type="InterPro" id="IPR010064">
    <property type="entry name" value="HK97-gp10_tail"/>
</dbReference>
<evidence type="ECO:0000313" key="1">
    <source>
        <dbReference type="EMBL" id="EYD71586.1"/>
    </source>
</evidence>
<dbReference type="HOGENOM" id="CLU_127674_0_0_5"/>
<name>A0A017HB54_9RHOB</name>
<keyword evidence="2" id="KW-1185">Reference proteome</keyword>
<dbReference type="Proteomes" id="UP000019666">
    <property type="component" value="Unassembled WGS sequence"/>
</dbReference>
<dbReference type="RefSeq" id="WP_037284380.1">
    <property type="nucleotide sequence ID" value="NZ_KK088637.1"/>
</dbReference>
<organism evidence="1 2">
    <name type="scientific">Rubellimicrobium mesophilum DSM 19309</name>
    <dbReference type="NCBI Taxonomy" id="442562"/>
    <lineage>
        <taxon>Bacteria</taxon>
        <taxon>Pseudomonadati</taxon>
        <taxon>Pseudomonadota</taxon>
        <taxon>Alphaproteobacteria</taxon>
        <taxon>Rhodobacterales</taxon>
        <taxon>Roseobacteraceae</taxon>
        <taxon>Rubellimicrobium</taxon>
    </lineage>
</organism>
<sequence>MATGTRVQLSGFKELGAQLKRLSTAVARNALQRAGTSAMEPMARLARQLAPKDTEELAESIDVGTVAANDKADVGKYAYHLAKAAGLSNAEAVTEKRNALRAVKGERGNYYADVFMGPVAGREKQDVIKGFVQEFGTLTREPQPYLRPAFEQDKGAMLERLKKEIWFEVSSAIARSEAAKARRAARG</sequence>
<dbReference type="AlphaFoldDB" id="A0A017HB54"/>
<dbReference type="STRING" id="442562.Rumeso_04987"/>
<evidence type="ECO:0008006" key="3">
    <source>
        <dbReference type="Google" id="ProtNLM"/>
    </source>
</evidence>
<dbReference type="OrthoDB" id="7585428at2"/>
<protein>
    <recommendedName>
        <fullName evidence="3">Phage protein</fullName>
    </recommendedName>
</protein>
<dbReference type="Pfam" id="PF04883">
    <property type="entry name" value="HK97-gp10_like"/>
    <property type="match status" value="1"/>
</dbReference>
<accession>A0A017HB54</accession>
<dbReference type="PATRIC" id="fig|442562.3.peg.4908"/>
<dbReference type="NCBIfam" id="TIGR01725">
    <property type="entry name" value="phge_HK97_gp10"/>
    <property type="match status" value="1"/>
</dbReference>